<sequence>MTSRKKINLLIRLITLTTGLVIGGGVSASVIEVNAKTSPVIGHAPVVNDVTFDKTTPAVNDTVTATPKIKDEDDDTLEPPLYQWQLDGKNIAGATKNSYKLAPTDGNGKKLTVTVTPQTDPATTDPASGTAFTSPPLSTLGLAPEALDVRYSGFSGTPKVGDLLTGSYRYHDADGDPEDTSGTRIEWICLQRGSAKILATGNSYTLQKADIGCSLYFQVIPRSRSGTPNTGMKFTSTLYFIKK</sequence>
<proteinExistence type="predicted"/>
<dbReference type="RefSeq" id="WP_247047180.1">
    <property type="nucleotide sequence ID" value="NZ_JALLDV010000045.1"/>
</dbReference>
<evidence type="ECO:0000313" key="1">
    <source>
        <dbReference type="EMBL" id="EMP9434276.1"/>
    </source>
</evidence>
<reference evidence="1" key="1">
    <citation type="submission" date="2024-02" db="EMBL/GenBank/DDBJ databases">
        <authorList>
            <consortium name="Clinical and Environmental Microbiology Branch: Whole genome sequencing antimicrobial resistance pathogens in the healthcare setting"/>
        </authorList>
    </citation>
    <scope>NUCLEOTIDE SEQUENCE</scope>
    <source>
        <strain evidence="1">2020GO-00142</strain>
    </source>
</reference>
<evidence type="ECO:0008006" key="2">
    <source>
        <dbReference type="Google" id="ProtNLM"/>
    </source>
</evidence>
<protein>
    <recommendedName>
        <fullName evidence="2">Intimin-like protein SinH</fullName>
    </recommendedName>
</protein>
<organism evidence="1">
    <name type="scientific">Providencia stuartii</name>
    <dbReference type="NCBI Taxonomy" id="588"/>
    <lineage>
        <taxon>Bacteria</taxon>
        <taxon>Pseudomonadati</taxon>
        <taxon>Pseudomonadota</taxon>
        <taxon>Gammaproteobacteria</taxon>
        <taxon>Enterobacterales</taxon>
        <taxon>Morganellaceae</taxon>
        <taxon>Providencia</taxon>
    </lineage>
</organism>
<dbReference type="AlphaFoldDB" id="A0AAI9I3V5"/>
<dbReference type="EMBL" id="AAZDVE040000032">
    <property type="protein sequence ID" value="EMP9434276.1"/>
    <property type="molecule type" value="Genomic_DNA"/>
</dbReference>
<comment type="caution">
    <text evidence="1">The sequence shown here is derived from an EMBL/GenBank/DDBJ whole genome shotgun (WGS) entry which is preliminary data.</text>
</comment>
<dbReference type="Gene3D" id="2.60.40.2700">
    <property type="match status" value="2"/>
</dbReference>
<accession>A0AAI9I3V5</accession>
<gene>
    <name evidence="1" type="ORF">JRA39_003375</name>
</gene>
<name>A0AAI9I3V5_PROST</name>